<feature type="region of interest" description="Disordered" evidence="1">
    <location>
        <begin position="1"/>
        <end position="43"/>
    </location>
</feature>
<keyword evidence="3" id="KW-1185">Reference proteome</keyword>
<sequence length="86" mass="9529">MNAHVNGEEDDEEEIEAVARSADASDKDDDAAPEGNADDADHVHVVPAHMFRKVISITKSHYKLGLTVEYAMKLRKPMIYGATIYL</sequence>
<name>A0ABR0Q4R6_GOSAR</name>
<comment type="caution">
    <text evidence="2">The sequence shown here is derived from an EMBL/GenBank/DDBJ whole genome shotgun (WGS) entry which is preliminary data.</text>
</comment>
<evidence type="ECO:0000256" key="1">
    <source>
        <dbReference type="SAM" id="MobiDB-lite"/>
    </source>
</evidence>
<proteinExistence type="predicted"/>
<protein>
    <submittedName>
        <fullName evidence="2">Uncharacterized protein</fullName>
    </submittedName>
</protein>
<accession>A0ABR0Q4R6</accession>
<reference evidence="2 3" key="1">
    <citation type="submission" date="2023-03" db="EMBL/GenBank/DDBJ databases">
        <title>WGS of Gossypium arboreum.</title>
        <authorList>
            <person name="Yu D."/>
        </authorList>
    </citation>
    <scope>NUCLEOTIDE SEQUENCE [LARGE SCALE GENOMIC DNA]</scope>
    <source>
        <tissue evidence="2">Leaf</tissue>
    </source>
</reference>
<dbReference type="EMBL" id="JARKNE010000005">
    <property type="protein sequence ID" value="KAK5834032.1"/>
    <property type="molecule type" value="Genomic_DNA"/>
</dbReference>
<evidence type="ECO:0000313" key="3">
    <source>
        <dbReference type="Proteomes" id="UP001358586"/>
    </source>
</evidence>
<feature type="compositionally biased region" description="Acidic residues" evidence="1">
    <location>
        <begin position="26"/>
        <end position="38"/>
    </location>
</feature>
<organism evidence="2 3">
    <name type="scientific">Gossypium arboreum</name>
    <name type="common">Tree cotton</name>
    <name type="synonym">Gossypium nanking</name>
    <dbReference type="NCBI Taxonomy" id="29729"/>
    <lineage>
        <taxon>Eukaryota</taxon>
        <taxon>Viridiplantae</taxon>
        <taxon>Streptophyta</taxon>
        <taxon>Embryophyta</taxon>
        <taxon>Tracheophyta</taxon>
        <taxon>Spermatophyta</taxon>
        <taxon>Magnoliopsida</taxon>
        <taxon>eudicotyledons</taxon>
        <taxon>Gunneridae</taxon>
        <taxon>Pentapetalae</taxon>
        <taxon>rosids</taxon>
        <taxon>malvids</taxon>
        <taxon>Malvales</taxon>
        <taxon>Malvaceae</taxon>
        <taxon>Malvoideae</taxon>
        <taxon>Gossypium</taxon>
    </lineage>
</organism>
<dbReference type="Proteomes" id="UP001358586">
    <property type="component" value="Chromosome 5"/>
</dbReference>
<evidence type="ECO:0000313" key="2">
    <source>
        <dbReference type="EMBL" id="KAK5834032.1"/>
    </source>
</evidence>
<gene>
    <name evidence="2" type="ORF">PVK06_017903</name>
</gene>